<evidence type="ECO:0000313" key="3">
    <source>
        <dbReference type="EMBL" id="WWX26159.1"/>
    </source>
</evidence>
<dbReference type="PANTHER" id="PTHR43833:SF9">
    <property type="entry name" value="POTASSIUM CHANNEL PROTEIN YUGO-RELATED"/>
    <property type="match status" value="1"/>
</dbReference>
<reference evidence="3 4" key="1">
    <citation type="submission" date="2024-03" db="EMBL/GenBank/DDBJ databases">
        <title>A Dehalogenimonas Isolated from Estuarine Sediments Dihaloeliminates Chlorinated Alkanes.</title>
        <authorList>
            <person name="Yang Y."/>
            <person name="Wang H."/>
        </authorList>
    </citation>
    <scope>NUCLEOTIDE SEQUENCE [LARGE SCALE GENOMIC DNA]</scope>
    <source>
        <strain evidence="3 4">W</strain>
    </source>
</reference>
<dbReference type="PANTHER" id="PTHR43833">
    <property type="entry name" value="POTASSIUM CHANNEL PROTEIN 2-RELATED-RELATED"/>
    <property type="match status" value="1"/>
</dbReference>
<keyword evidence="1" id="KW-1133">Transmembrane helix</keyword>
<dbReference type="InterPro" id="IPR050721">
    <property type="entry name" value="Trk_Ktr_HKT_K-transport"/>
</dbReference>
<dbReference type="InterPro" id="IPR013099">
    <property type="entry name" value="K_chnl_dom"/>
</dbReference>
<evidence type="ECO:0000256" key="1">
    <source>
        <dbReference type="SAM" id="Phobius"/>
    </source>
</evidence>
<feature type="domain" description="Potassium channel" evidence="2">
    <location>
        <begin position="14"/>
        <end position="83"/>
    </location>
</feature>
<keyword evidence="1" id="KW-0472">Membrane</keyword>
<dbReference type="RefSeq" id="WP_338739055.1">
    <property type="nucleotide sequence ID" value="NZ_CP146612.1"/>
</dbReference>
<gene>
    <name evidence="3" type="ORF">V8247_04100</name>
</gene>
<name>A0ABZ2JAB8_9CHLR</name>
<organism evidence="3 4">
    <name type="scientific">Candidatus Dehalogenimonas loeffleri</name>
    <dbReference type="NCBI Taxonomy" id="3127115"/>
    <lineage>
        <taxon>Bacteria</taxon>
        <taxon>Bacillati</taxon>
        <taxon>Chloroflexota</taxon>
        <taxon>Dehalococcoidia</taxon>
        <taxon>Dehalococcoidales</taxon>
        <taxon>Dehalococcoidaceae</taxon>
        <taxon>Dehalogenimonas</taxon>
    </lineage>
</organism>
<sequence>MIDTLKRFSLAFILLLIGVAIGTIGFIALEGFTPLESFYLTVSTITLVGYGDVVPVTTGGRVLAMGLVVTGFIFFASVIITSIRIVLERREQKNQAQQRHTLTALFLNEIGSKLLGFLCQCDPALLSTRDPAQPEKVWTTEDFEKLADTLKRHSFNIDPRRSDWNTLDKLLDSRILLRLLEDPYVLEYPLFSSLLRAIFHLKDEFRTRPNLVDMSDAVLNHIANDMKKVYRPLVNLWLEHMRYLEKTYPSLFFTVLESNPFGITKAA</sequence>
<feature type="transmembrane region" description="Helical" evidence="1">
    <location>
        <begin position="7"/>
        <end position="29"/>
    </location>
</feature>
<accession>A0ABZ2JAB8</accession>
<evidence type="ECO:0000313" key="4">
    <source>
        <dbReference type="Proteomes" id="UP001375370"/>
    </source>
</evidence>
<dbReference type="Proteomes" id="UP001375370">
    <property type="component" value="Chromosome"/>
</dbReference>
<dbReference type="EMBL" id="CP146612">
    <property type="protein sequence ID" value="WWX26159.1"/>
    <property type="molecule type" value="Genomic_DNA"/>
</dbReference>
<dbReference type="Gene3D" id="1.10.287.70">
    <property type="match status" value="1"/>
</dbReference>
<proteinExistence type="predicted"/>
<evidence type="ECO:0000259" key="2">
    <source>
        <dbReference type="Pfam" id="PF07885"/>
    </source>
</evidence>
<dbReference type="SUPFAM" id="SSF81324">
    <property type="entry name" value="Voltage-gated potassium channels"/>
    <property type="match status" value="1"/>
</dbReference>
<feature type="transmembrane region" description="Helical" evidence="1">
    <location>
        <begin position="62"/>
        <end position="87"/>
    </location>
</feature>
<keyword evidence="4" id="KW-1185">Reference proteome</keyword>
<keyword evidence="1" id="KW-0812">Transmembrane</keyword>
<protein>
    <submittedName>
        <fullName evidence="3">Ion channel</fullName>
    </submittedName>
</protein>
<dbReference type="Pfam" id="PF07885">
    <property type="entry name" value="Ion_trans_2"/>
    <property type="match status" value="1"/>
</dbReference>